<dbReference type="EMBL" id="CM042038">
    <property type="protein sequence ID" value="KAI3732489.1"/>
    <property type="molecule type" value="Genomic_DNA"/>
</dbReference>
<keyword evidence="2" id="KW-1185">Reference proteome</keyword>
<dbReference type="Proteomes" id="UP001056120">
    <property type="component" value="Linkage Group LG21"/>
</dbReference>
<sequence length="372" mass="42539">MILAVRFEEDKQLFAIKRSGGVQYLKSTREAFNSLPKYDLVNLGNRELLGHSNHAVVMGLWVVLQREARSGKFEVFKPQVPKRFKDKTARHPVTKKFLKKLVYKSVLCETKIPLSKLSQDILGDMWYWYVDPKTGETVVIGKVRSESGCLVPRELIRVFDEVCFITFSVKDLEALADRLKTEDSRLKIEDDPELLSRGSLLKHFPVTNTLDRLWIDRTLHLVTGIPHPVRLVDPLACDDPPHPRDLHESIYIEGEKKGKVKMCSYVKATKYMVRGCKAYMACVTNVVERVKDIRDVPVVNHFVDVFPDELPGVPSEREVEFGIDLIPGAKPVAKAPYRLAPPEMKELMEQLQELLDKGFVRPSVSRCTRSLR</sequence>
<accession>A0ACB9CDY7</accession>
<protein>
    <submittedName>
        <fullName evidence="1">Uncharacterized protein</fullName>
    </submittedName>
</protein>
<reference evidence="2" key="1">
    <citation type="journal article" date="2022" name="Mol. Ecol. Resour.">
        <title>The genomes of chicory, endive, great burdock and yacon provide insights into Asteraceae palaeo-polyploidization history and plant inulin production.</title>
        <authorList>
            <person name="Fan W."/>
            <person name="Wang S."/>
            <person name="Wang H."/>
            <person name="Wang A."/>
            <person name="Jiang F."/>
            <person name="Liu H."/>
            <person name="Zhao H."/>
            <person name="Xu D."/>
            <person name="Zhang Y."/>
        </authorList>
    </citation>
    <scope>NUCLEOTIDE SEQUENCE [LARGE SCALE GENOMIC DNA]</scope>
    <source>
        <strain evidence="2">cv. Yunnan</strain>
    </source>
</reference>
<reference evidence="1 2" key="2">
    <citation type="journal article" date="2022" name="Mol. Ecol. Resour.">
        <title>The genomes of chicory, endive, great burdock and yacon provide insights into Asteraceae paleo-polyploidization history and plant inulin production.</title>
        <authorList>
            <person name="Fan W."/>
            <person name="Wang S."/>
            <person name="Wang H."/>
            <person name="Wang A."/>
            <person name="Jiang F."/>
            <person name="Liu H."/>
            <person name="Zhao H."/>
            <person name="Xu D."/>
            <person name="Zhang Y."/>
        </authorList>
    </citation>
    <scope>NUCLEOTIDE SEQUENCE [LARGE SCALE GENOMIC DNA]</scope>
    <source>
        <strain evidence="2">cv. Yunnan</strain>
        <tissue evidence="1">Leaves</tissue>
    </source>
</reference>
<proteinExistence type="predicted"/>
<evidence type="ECO:0000313" key="2">
    <source>
        <dbReference type="Proteomes" id="UP001056120"/>
    </source>
</evidence>
<comment type="caution">
    <text evidence="1">The sequence shown here is derived from an EMBL/GenBank/DDBJ whole genome shotgun (WGS) entry which is preliminary data.</text>
</comment>
<gene>
    <name evidence="1" type="ORF">L1987_63694</name>
</gene>
<name>A0ACB9CDY7_9ASTR</name>
<evidence type="ECO:0000313" key="1">
    <source>
        <dbReference type="EMBL" id="KAI3732489.1"/>
    </source>
</evidence>
<organism evidence="1 2">
    <name type="scientific">Smallanthus sonchifolius</name>
    <dbReference type="NCBI Taxonomy" id="185202"/>
    <lineage>
        <taxon>Eukaryota</taxon>
        <taxon>Viridiplantae</taxon>
        <taxon>Streptophyta</taxon>
        <taxon>Embryophyta</taxon>
        <taxon>Tracheophyta</taxon>
        <taxon>Spermatophyta</taxon>
        <taxon>Magnoliopsida</taxon>
        <taxon>eudicotyledons</taxon>
        <taxon>Gunneridae</taxon>
        <taxon>Pentapetalae</taxon>
        <taxon>asterids</taxon>
        <taxon>campanulids</taxon>
        <taxon>Asterales</taxon>
        <taxon>Asteraceae</taxon>
        <taxon>Asteroideae</taxon>
        <taxon>Heliantheae alliance</taxon>
        <taxon>Millerieae</taxon>
        <taxon>Smallanthus</taxon>
    </lineage>
</organism>